<dbReference type="Pfam" id="PF24626">
    <property type="entry name" value="SH3_Tf2-1"/>
    <property type="match status" value="1"/>
</dbReference>
<accession>A0A8H4III6</accession>
<dbReference type="AlphaFoldDB" id="A0A8H4III6"/>
<keyword evidence="4" id="KW-1185">Reference proteome</keyword>
<comment type="caution">
    <text evidence="3">The sequence shown here is derived from an EMBL/GenBank/DDBJ whole genome shotgun (WGS) entry which is preliminary data.</text>
</comment>
<evidence type="ECO:0000313" key="4">
    <source>
        <dbReference type="Proteomes" id="UP000572817"/>
    </source>
</evidence>
<dbReference type="EMBL" id="WWBZ02000073">
    <property type="protein sequence ID" value="KAF4301806.1"/>
    <property type="molecule type" value="Genomic_DNA"/>
</dbReference>
<dbReference type="InterPro" id="IPR056924">
    <property type="entry name" value="SH3_Tf2-1"/>
</dbReference>
<reference evidence="3" key="1">
    <citation type="submission" date="2020-04" db="EMBL/GenBank/DDBJ databases">
        <title>Genome Assembly and Annotation of Botryosphaeria dothidea sdau 11-99, a Latent Pathogen of Apple Fruit Ring Rot in China.</title>
        <authorList>
            <person name="Yu C."/>
            <person name="Diao Y."/>
            <person name="Lu Q."/>
            <person name="Zhao J."/>
            <person name="Cui S."/>
            <person name="Peng C."/>
            <person name="He B."/>
            <person name="Liu H."/>
        </authorList>
    </citation>
    <scope>NUCLEOTIDE SEQUENCE [LARGE SCALE GENOMIC DNA]</scope>
    <source>
        <strain evidence="3">Sdau11-99</strain>
    </source>
</reference>
<sequence length="102" mass="11491">MAMADAQQEQERQANRQRNLSPAYKVGDKVWLHLKNLRTDRLSKKLDDKAAKFTVIEVVGSHSYKLDIPGAVHNVFNVDLLRPAGTDPLPSQVQDDYQPPPV</sequence>
<dbReference type="OrthoDB" id="5599418at2759"/>
<feature type="domain" description="Tf2-1-like SH3-like" evidence="2">
    <location>
        <begin position="27"/>
        <end position="83"/>
    </location>
</feature>
<protein>
    <recommendedName>
        <fullName evidence="2">Tf2-1-like SH3-like domain-containing protein</fullName>
    </recommendedName>
</protein>
<proteinExistence type="predicted"/>
<dbReference type="Proteomes" id="UP000572817">
    <property type="component" value="Unassembled WGS sequence"/>
</dbReference>
<evidence type="ECO:0000256" key="1">
    <source>
        <dbReference type="SAM" id="MobiDB-lite"/>
    </source>
</evidence>
<feature type="region of interest" description="Disordered" evidence="1">
    <location>
        <begin position="1"/>
        <end position="21"/>
    </location>
</feature>
<gene>
    <name evidence="3" type="ORF">GTA08_BOTSDO10074</name>
</gene>
<evidence type="ECO:0000313" key="3">
    <source>
        <dbReference type="EMBL" id="KAF4301806.1"/>
    </source>
</evidence>
<organism evidence="3 4">
    <name type="scientific">Botryosphaeria dothidea</name>
    <dbReference type="NCBI Taxonomy" id="55169"/>
    <lineage>
        <taxon>Eukaryota</taxon>
        <taxon>Fungi</taxon>
        <taxon>Dikarya</taxon>
        <taxon>Ascomycota</taxon>
        <taxon>Pezizomycotina</taxon>
        <taxon>Dothideomycetes</taxon>
        <taxon>Dothideomycetes incertae sedis</taxon>
        <taxon>Botryosphaeriales</taxon>
        <taxon>Botryosphaeriaceae</taxon>
        <taxon>Botryosphaeria</taxon>
    </lineage>
</organism>
<name>A0A8H4III6_9PEZI</name>
<evidence type="ECO:0000259" key="2">
    <source>
        <dbReference type="Pfam" id="PF24626"/>
    </source>
</evidence>